<evidence type="ECO:0000256" key="1">
    <source>
        <dbReference type="SAM" id="MobiDB-lite"/>
    </source>
</evidence>
<evidence type="ECO:0000313" key="3">
    <source>
        <dbReference type="Proteomes" id="UP000660729"/>
    </source>
</evidence>
<name>A0A8H6RIZ2_9PEZI</name>
<feature type="compositionally biased region" description="Polar residues" evidence="1">
    <location>
        <begin position="41"/>
        <end position="56"/>
    </location>
</feature>
<organism evidence="2 3">
    <name type="scientific">Pseudocercospora fuligena</name>
    <dbReference type="NCBI Taxonomy" id="685502"/>
    <lineage>
        <taxon>Eukaryota</taxon>
        <taxon>Fungi</taxon>
        <taxon>Dikarya</taxon>
        <taxon>Ascomycota</taxon>
        <taxon>Pezizomycotina</taxon>
        <taxon>Dothideomycetes</taxon>
        <taxon>Dothideomycetidae</taxon>
        <taxon>Mycosphaerellales</taxon>
        <taxon>Mycosphaerellaceae</taxon>
        <taxon>Pseudocercospora</taxon>
    </lineage>
</organism>
<keyword evidence="3" id="KW-1185">Reference proteome</keyword>
<reference evidence="2" key="1">
    <citation type="submission" date="2020-04" db="EMBL/GenBank/DDBJ databases">
        <title>Draft genome resource of the tomato pathogen Pseudocercospora fuligena.</title>
        <authorList>
            <person name="Zaccaron A."/>
        </authorList>
    </citation>
    <scope>NUCLEOTIDE SEQUENCE</scope>
    <source>
        <strain evidence="2">PF001</strain>
    </source>
</reference>
<protein>
    <submittedName>
        <fullName evidence="2">Uncharacterized protein</fullName>
    </submittedName>
</protein>
<gene>
    <name evidence="2" type="ORF">HII31_06914</name>
</gene>
<dbReference type="AlphaFoldDB" id="A0A8H6RIZ2"/>
<feature type="region of interest" description="Disordered" evidence="1">
    <location>
        <begin position="1"/>
        <end position="133"/>
    </location>
</feature>
<dbReference type="OrthoDB" id="3648386at2759"/>
<evidence type="ECO:0000313" key="2">
    <source>
        <dbReference type="EMBL" id="KAF7191869.1"/>
    </source>
</evidence>
<feature type="compositionally biased region" description="Basic and acidic residues" evidence="1">
    <location>
        <begin position="57"/>
        <end position="68"/>
    </location>
</feature>
<proteinExistence type="predicted"/>
<dbReference type="EMBL" id="JABCIY010000155">
    <property type="protein sequence ID" value="KAF7191869.1"/>
    <property type="molecule type" value="Genomic_DNA"/>
</dbReference>
<dbReference type="Proteomes" id="UP000660729">
    <property type="component" value="Unassembled WGS sequence"/>
</dbReference>
<comment type="caution">
    <text evidence="2">The sequence shown here is derived from an EMBL/GenBank/DDBJ whole genome shotgun (WGS) entry which is preliminary data.</text>
</comment>
<accession>A0A8H6RIZ2</accession>
<sequence length="133" mass="14017">MGLLGISKDKLTRKSHARKASRAESPGKARSMGSVSKAEQGLTSSAPTTGVQMSSEGNHESASERHVECLAVTQDAGHTPMPSPTSNSSASKPKIVMSGRPASAGYFHSSHIPEDRDAWPHSATRSYDDRTAA</sequence>